<dbReference type="SUPFAM" id="SSF101473">
    <property type="entry name" value="DhaL-like"/>
    <property type="match status" value="1"/>
</dbReference>
<keyword evidence="4" id="KW-0614">Plasmid</keyword>
<name>A0A2K1G1Z2_9PROT</name>
<evidence type="ECO:0000313" key="5">
    <source>
        <dbReference type="Proteomes" id="UP000236268"/>
    </source>
</evidence>
<dbReference type="Proteomes" id="UP000236268">
    <property type="component" value="Unassembled WGS sequence"/>
</dbReference>
<dbReference type="RefSeq" id="WP_103039881.1">
    <property type="nucleotide sequence ID" value="NZ_POWG01000010.1"/>
</dbReference>
<dbReference type="Pfam" id="PF02734">
    <property type="entry name" value="Dak2"/>
    <property type="match status" value="1"/>
</dbReference>
<sequence length="214" mass="22194">MGLTVTHIAAGVALAHARMATLEQELNAADSRLGDGDTGGMLRRVLDLMAAQRMDGIDDVGVSLGILAKAAAAATGSSLGTLLATGLLTMSKKTKGRTEVPWSELAPLLEQARDAVMARGGAKLGDKTVVDALDAVSSAVAGAGDQAAIRARAVAACDEALVRFRNEPCRMGRARMYADKSIGMDDPGMLAFARPSRASVGVVREARSACWTRQ</sequence>
<proteinExistence type="predicted"/>
<gene>
    <name evidence="4" type="ORF">C1S70_11580</name>
</gene>
<dbReference type="GO" id="GO:0004371">
    <property type="term" value="F:glycerone kinase activity"/>
    <property type="evidence" value="ECO:0007669"/>
    <property type="project" value="InterPro"/>
</dbReference>
<dbReference type="EMBL" id="POWG01000010">
    <property type="protein sequence ID" value="PNQ98785.1"/>
    <property type="molecule type" value="Genomic_DNA"/>
</dbReference>
<protein>
    <submittedName>
        <fullName evidence="4">Dak phosphatase</fullName>
    </submittedName>
</protein>
<keyword evidence="1" id="KW-0808">Transferase</keyword>
<dbReference type="Gene3D" id="1.25.40.340">
    <property type="match status" value="1"/>
</dbReference>
<dbReference type="PANTHER" id="PTHR28629">
    <property type="entry name" value="TRIOKINASE/FMN CYCLASE"/>
    <property type="match status" value="1"/>
</dbReference>
<evidence type="ECO:0000256" key="2">
    <source>
        <dbReference type="ARBA" id="ARBA00022777"/>
    </source>
</evidence>
<reference evidence="4 5" key="1">
    <citation type="submission" date="2018-01" db="EMBL/GenBank/DDBJ databases">
        <title>Whole genome sequence of Azospirillum brasilense REC3 isolated from strawberry roots.</title>
        <authorList>
            <person name="Fontana C.A."/>
            <person name="Salazar S.M."/>
            <person name="Bassi D."/>
            <person name="Puglisi E."/>
            <person name="Lovaisa N.C."/>
            <person name="Toffoli L.M."/>
            <person name="Pedraza R."/>
            <person name="Cocconcelli P.S."/>
        </authorList>
    </citation>
    <scope>NUCLEOTIDE SEQUENCE [LARGE SCALE GENOMIC DNA]</scope>
    <source>
        <strain evidence="4 5">REC3</strain>
        <plasmid evidence="4">p7unnamed</plasmid>
    </source>
</reference>
<dbReference type="GO" id="GO:0019563">
    <property type="term" value="P:glycerol catabolic process"/>
    <property type="evidence" value="ECO:0007669"/>
    <property type="project" value="TreeGrafter"/>
</dbReference>
<evidence type="ECO:0000256" key="1">
    <source>
        <dbReference type="ARBA" id="ARBA00022679"/>
    </source>
</evidence>
<dbReference type="SMART" id="SM01120">
    <property type="entry name" value="Dak2"/>
    <property type="match status" value="1"/>
</dbReference>
<accession>A0A2K1G1Z2</accession>
<keyword evidence="2" id="KW-0418">Kinase</keyword>
<feature type="domain" description="DhaL" evidence="3">
    <location>
        <begin position="6"/>
        <end position="201"/>
    </location>
</feature>
<comment type="caution">
    <text evidence="4">The sequence shown here is derived from an EMBL/GenBank/DDBJ whole genome shotgun (WGS) entry which is preliminary data.</text>
</comment>
<dbReference type="AlphaFoldDB" id="A0A2K1G1Z2"/>
<evidence type="ECO:0000313" key="4">
    <source>
        <dbReference type="EMBL" id="PNQ98785.1"/>
    </source>
</evidence>
<dbReference type="InterPro" id="IPR050861">
    <property type="entry name" value="Dihydroxyacetone_Kinase"/>
</dbReference>
<organism evidence="4 5">
    <name type="scientific">Azospirillum argentinense</name>
    <dbReference type="NCBI Taxonomy" id="2970906"/>
    <lineage>
        <taxon>Bacteria</taxon>
        <taxon>Pseudomonadati</taxon>
        <taxon>Pseudomonadota</taxon>
        <taxon>Alphaproteobacteria</taxon>
        <taxon>Rhodospirillales</taxon>
        <taxon>Azospirillaceae</taxon>
        <taxon>Azospirillum</taxon>
    </lineage>
</organism>
<dbReference type="InterPro" id="IPR004007">
    <property type="entry name" value="DhaL_dom"/>
</dbReference>
<dbReference type="PANTHER" id="PTHR28629:SF4">
    <property type="entry name" value="TRIOKINASE_FMN CYCLASE"/>
    <property type="match status" value="1"/>
</dbReference>
<dbReference type="InterPro" id="IPR036117">
    <property type="entry name" value="DhaL_dom_sf"/>
</dbReference>
<dbReference type="PROSITE" id="PS51480">
    <property type="entry name" value="DHAL"/>
    <property type="match status" value="1"/>
</dbReference>
<dbReference type="GO" id="GO:0005829">
    <property type="term" value="C:cytosol"/>
    <property type="evidence" value="ECO:0007669"/>
    <property type="project" value="TreeGrafter"/>
</dbReference>
<evidence type="ECO:0000259" key="3">
    <source>
        <dbReference type="PROSITE" id="PS51480"/>
    </source>
</evidence>
<geneLocation type="plasmid" evidence="4">
    <name>p7unnamed</name>
</geneLocation>